<dbReference type="Proteomes" id="UP001622690">
    <property type="component" value="Chromosome"/>
</dbReference>
<dbReference type="RefSeq" id="WP_406262159.1">
    <property type="nucleotide sequence ID" value="NZ_CP108125.1"/>
</dbReference>
<keyword evidence="2" id="KW-1185">Reference proteome</keyword>
<accession>A0ABZ1J537</accession>
<organism evidence="1 2">
    <name type="scientific">Streptomyces nigra</name>
    <dbReference type="NCBI Taxonomy" id="1827580"/>
    <lineage>
        <taxon>Bacteria</taxon>
        <taxon>Bacillati</taxon>
        <taxon>Actinomycetota</taxon>
        <taxon>Actinomycetes</taxon>
        <taxon>Kitasatosporales</taxon>
        <taxon>Streptomycetaceae</taxon>
        <taxon>Streptomyces</taxon>
    </lineage>
</organism>
<dbReference type="EMBL" id="CP108125">
    <property type="protein sequence ID" value="WTO87668.1"/>
    <property type="molecule type" value="Genomic_DNA"/>
</dbReference>
<name>A0ABZ1J537_9ACTN</name>
<protein>
    <submittedName>
        <fullName evidence="1">DUF4145 domain-containing protein</fullName>
    </submittedName>
</protein>
<evidence type="ECO:0000313" key="2">
    <source>
        <dbReference type="Proteomes" id="UP001622690"/>
    </source>
</evidence>
<evidence type="ECO:0000313" key="1">
    <source>
        <dbReference type="EMBL" id="WTO87668.1"/>
    </source>
</evidence>
<gene>
    <name evidence="1" type="ORF">OHU27_23250</name>
</gene>
<proteinExistence type="predicted"/>
<sequence length="174" mass="19183">MEQHLPWPVPDPRMRITVGGINEDGSVRMIEYSDMHRVVEGMEVPPGAPEAAASVLTTARELMRMSFYRWEFMVVSVCWSLFAVETALRDRLSAPKKTFDQLIKLAVEQGVLTADVGGRLHAGRTIRNQVAHGESAHSAYTLGLAVPMLQASFDVIGLLYPTDSNNSAQSTVVR</sequence>
<reference evidence="1 2" key="1">
    <citation type="submission" date="2022-10" db="EMBL/GenBank/DDBJ databases">
        <title>The complete genomes of actinobacterial strains from the NBC collection.</title>
        <authorList>
            <person name="Joergensen T.S."/>
            <person name="Alvarez Arevalo M."/>
            <person name="Sterndorff E.B."/>
            <person name="Faurdal D."/>
            <person name="Vuksanovic O."/>
            <person name="Mourched A.-S."/>
            <person name="Charusanti P."/>
            <person name="Shaw S."/>
            <person name="Blin K."/>
            <person name="Weber T."/>
        </authorList>
    </citation>
    <scope>NUCLEOTIDE SEQUENCE [LARGE SCALE GENOMIC DNA]</scope>
    <source>
        <strain evidence="1 2">NBC_00206</strain>
    </source>
</reference>